<evidence type="ECO:0000256" key="1">
    <source>
        <dbReference type="SAM" id="MobiDB-lite"/>
    </source>
</evidence>
<feature type="region of interest" description="Disordered" evidence="1">
    <location>
        <begin position="30"/>
        <end position="52"/>
    </location>
</feature>
<reference evidence="2 3" key="1">
    <citation type="submission" date="2014-04" db="EMBL/GenBank/DDBJ databases">
        <authorList>
            <consortium name="DOE Joint Genome Institute"/>
            <person name="Kuo A."/>
            <person name="Kohler A."/>
            <person name="Nagy L.G."/>
            <person name="Floudas D."/>
            <person name="Copeland A."/>
            <person name="Barry K.W."/>
            <person name="Cichocki N."/>
            <person name="Veneault-Fourrey C."/>
            <person name="LaButti K."/>
            <person name="Lindquist E.A."/>
            <person name="Lipzen A."/>
            <person name="Lundell T."/>
            <person name="Morin E."/>
            <person name="Murat C."/>
            <person name="Sun H."/>
            <person name="Tunlid A."/>
            <person name="Henrissat B."/>
            <person name="Grigoriev I.V."/>
            <person name="Hibbett D.S."/>
            <person name="Martin F."/>
            <person name="Nordberg H.P."/>
            <person name="Cantor M.N."/>
            <person name="Hua S.X."/>
        </authorList>
    </citation>
    <scope>NUCLEOTIDE SEQUENCE [LARGE SCALE GENOMIC DNA]</scope>
    <source>
        <strain evidence="2 3">Foug A</strain>
    </source>
</reference>
<dbReference type="InParanoid" id="A0A0C3ECY8"/>
<sequence>MEVRRDATPICPLTGGTSHSVLNTWVHVRRGKPSDRMPSPRSPPSLPVTADRREIDGALSARRGPRGRAIGEIAVTTIRYSSSTVPVRLAAVIQACGSLQASTPFIEI</sequence>
<protein>
    <submittedName>
        <fullName evidence="2">Uncharacterized protein</fullName>
    </submittedName>
</protein>
<reference evidence="3" key="2">
    <citation type="submission" date="2015-01" db="EMBL/GenBank/DDBJ databases">
        <title>Evolutionary Origins and Diversification of the Mycorrhizal Mutualists.</title>
        <authorList>
            <consortium name="DOE Joint Genome Institute"/>
            <consortium name="Mycorrhizal Genomics Consortium"/>
            <person name="Kohler A."/>
            <person name="Kuo A."/>
            <person name="Nagy L.G."/>
            <person name="Floudas D."/>
            <person name="Copeland A."/>
            <person name="Barry K.W."/>
            <person name="Cichocki N."/>
            <person name="Veneault-Fourrey C."/>
            <person name="LaButti K."/>
            <person name="Lindquist E.A."/>
            <person name="Lipzen A."/>
            <person name="Lundell T."/>
            <person name="Morin E."/>
            <person name="Murat C."/>
            <person name="Riley R."/>
            <person name="Ohm R."/>
            <person name="Sun H."/>
            <person name="Tunlid A."/>
            <person name="Henrissat B."/>
            <person name="Grigoriev I.V."/>
            <person name="Hibbett D.S."/>
            <person name="Martin F."/>
        </authorList>
    </citation>
    <scope>NUCLEOTIDE SEQUENCE [LARGE SCALE GENOMIC DNA]</scope>
    <source>
        <strain evidence="3">Foug A</strain>
    </source>
</reference>
<dbReference type="EMBL" id="KN822004">
    <property type="protein sequence ID" value="KIM70555.1"/>
    <property type="molecule type" value="Genomic_DNA"/>
</dbReference>
<keyword evidence="3" id="KW-1185">Reference proteome</keyword>
<organism evidence="2 3">
    <name type="scientific">Scleroderma citrinum Foug A</name>
    <dbReference type="NCBI Taxonomy" id="1036808"/>
    <lineage>
        <taxon>Eukaryota</taxon>
        <taxon>Fungi</taxon>
        <taxon>Dikarya</taxon>
        <taxon>Basidiomycota</taxon>
        <taxon>Agaricomycotina</taxon>
        <taxon>Agaricomycetes</taxon>
        <taxon>Agaricomycetidae</taxon>
        <taxon>Boletales</taxon>
        <taxon>Sclerodermatineae</taxon>
        <taxon>Sclerodermataceae</taxon>
        <taxon>Scleroderma</taxon>
    </lineage>
</organism>
<dbReference type="HOGENOM" id="CLU_2198520_0_0_1"/>
<evidence type="ECO:0000313" key="2">
    <source>
        <dbReference type="EMBL" id="KIM70555.1"/>
    </source>
</evidence>
<dbReference type="Proteomes" id="UP000053989">
    <property type="component" value="Unassembled WGS sequence"/>
</dbReference>
<name>A0A0C3ECY8_9AGAM</name>
<evidence type="ECO:0000313" key="3">
    <source>
        <dbReference type="Proteomes" id="UP000053989"/>
    </source>
</evidence>
<accession>A0A0C3ECY8</accession>
<proteinExistence type="predicted"/>
<gene>
    <name evidence="2" type="ORF">SCLCIDRAFT_154584</name>
</gene>
<dbReference type="AlphaFoldDB" id="A0A0C3ECY8"/>